<keyword evidence="1" id="KW-0175">Coiled coil</keyword>
<dbReference type="EMBL" id="FNIN01000001">
    <property type="protein sequence ID" value="SDN32181.1"/>
    <property type="molecule type" value="Genomic_DNA"/>
</dbReference>
<dbReference type="InterPro" id="IPR037291">
    <property type="entry name" value="DUF4139"/>
</dbReference>
<evidence type="ECO:0000313" key="4">
    <source>
        <dbReference type="EMBL" id="SDN32181.1"/>
    </source>
</evidence>
<evidence type="ECO:0000259" key="3">
    <source>
        <dbReference type="Pfam" id="PF13598"/>
    </source>
</evidence>
<dbReference type="Pfam" id="PF13598">
    <property type="entry name" value="DUF4139"/>
    <property type="match status" value="1"/>
</dbReference>
<dbReference type="PANTHER" id="PTHR31005">
    <property type="entry name" value="DUF4139 DOMAIN-CONTAINING PROTEIN"/>
    <property type="match status" value="1"/>
</dbReference>
<dbReference type="AlphaFoldDB" id="A0A1H0AFT8"/>
<proteinExistence type="predicted"/>
<protein>
    <recommendedName>
        <fullName evidence="3">DUF4139 domain-containing protein</fullName>
    </recommendedName>
</protein>
<feature type="signal peptide" evidence="2">
    <location>
        <begin position="1"/>
        <end position="20"/>
    </location>
</feature>
<reference evidence="4 5" key="1">
    <citation type="submission" date="2016-10" db="EMBL/GenBank/DDBJ databases">
        <authorList>
            <person name="de Groot N.N."/>
        </authorList>
    </citation>
    <scope>NUCLEOTIDE SEQUENCE [LARGE SCALE GENOMIC DNA]</scope>
    <source>
        <strain evidence="4 5">DSM 15269</strain>
    </source>
</reference>
<evidence type="ECO:0000313" key="5">
    <source>
        <dbReference type="Proteomes" id="UP000199602"/>
    </source>
</evidence>
<keyword evidence="5" id="KW-1185">Reference proteome</keyword>
<gene>
    <name evidence="4" type="ORF">SAMN04488516_101392</name>
</gene>
<dbReference type="InterPro" id="IPR011935">
    <property type="entry name" value="CHP02231"/>
</dbReference>
<dbReference type="RefSeq" id="WP_092062558.1">
    <property type="nucleotide sequence ID" value="NZ_FNIN01000001.1"/>
</dbReference>
<feature type="coiled-coil region" evidence="1">
    <location>
        <begin position="142"/>
        <end position="169"/>
    </location>
</feature>
<feature type="domain" description="DUF4139" evidence="3">
    <location>
        <begin position="186"/>
        <end position="479"/>
    </location>
</feature>
<dbReference type="OrthoDB" id="5449693at2"/>
<dbReference type="Proteomes" id="UP000199602">
    <property type="component" value="Unassembled WGS sequence"/>
</dbReference>
<evidence type="ECO:0000256" key="1">
    <source>
        <dbReference type="SAM" id="Coils"/>
    </source>
</evidence>
<dbReference type="STRING" id="206665.SAMN04488516_101392"/>
<evidence type="ECO:0000256" key="2">
    <source>
        <dbReference type="SAM" id="SignalP"/>
    </source>
</evidence>
<accession>A0A1H0AFT8</accession>
<organism evidence="4 5">
    <name type="scientific">Desulfonauticus submarinus</name>
    <dbReference type="NCBI Taxonomy" id="206665"/>
    <lineage>
        <taxon>Bacteria</taxon>
        <taxon>Pseudomonadati</taxon>
        <taxon>Thermodesulfobacteriota</taxon>
        <taxon>Desulfovibrionia</taxon>
        <taxon>Desulfovibrionales</taxon>
        <taxon>Desulfonauticaceae</taxon>
        <taxon>Desulfonauticus</taxon>
    </lineage>
</organism>
<sequence length="488" mass="57042">MKKKVIFTICLLLCSSLSLAKIEKIYLYPKGAEIISSAITNNSEFELVLPGSAQPETLTFSSDIENFSYHLREKTPKSIEKLKQQLKKLILEKQKIKSNIISQENSLMFWKTQAERKDIGFKNLVNFNKLILKNFTLAKFNILQLELKLKEIKKKIEKIKKKIENIAAKKDKEWLIKIKTKRKGIIRYSYFDSSAGWTSSYSLYALPMKKKIKIKQKAKIWQKTGSNWDNASIILVSGHFSKQLKPLPLSPWIIRQKEIFYRKAALKAPSDIFGKMEADKANINLPIQKQRNFFDEYYLGKLSLKTGGEKYITLKQLTTNANYSYIIRPYISPKAFLQSKASLKHSLKLPPGKAKLFLDDTFIGKTSFSLWDKNLKIYFGNDPEIKTKFYFHKEYGNKGIFKKEKIYTYIYELKIQNLKKMPVNIEVEDAKLQSEEKNVKIKLDYNIKPIIKDNKISWKFVLQPQEEKILHYEYTISFPLNLNLDMGR</sequence>
<name>A0A1H0AFT8_9BACT</name>
<keyword evidence="2" id="KW-0732">Signal</keyword>
<dbReference type="PANTHER" id="PTHR31005:SF8">
    <property type="entry name" value="DUF4139 DOMAIN-CONTAINING PROTEIN"/>
    <property type="match status" value="1"/>
</dbReference>
<feature type="chain" id="PRO_5011444350" description="DUF4139 domain-containing protein" evidence="2">
    <location>
        <begin position="21"/>
        <end position="488"/>
    </location>
</feature>